<proteinExistence type="predicted"/>
<dbReference type="RefSeq" id="WP_342160447.1">
    <property type="nucleotide sequence ID" value="NZ_JBCDNA010000002.1"/>
</dbReference>
<sequence length="141" mass="16464">MTLEINRKEGLLKDREILLFDKENGNLHDLNTSSYTFIYNGKGVFKDRFSLLFNSAVLGLDEDMIAEDIKIYLKDQYLIIEAQNLIKHIKVFDALGRLIRKEHPQSAYNELNLDRIKTGGFFIVELVDDKGKTFTRKMIKY</sequence>
<keyword evidence="3" id="KW-1185">Reference proteome</keyword>
<accession>A0ABU9L1N2</accession>
<name>A0ABU9L1N2_9FLAO</name>
<evidence type="ECO:0000256" key="1">
    <source>
        <dbReference type="ARBA" id="ARBA00022729"/>
    </source>
</evidence>
<dbReference type="EMBL" id="JBCDNA010000002">
    <property type="protein sequence ID" value="MEL4456335.1"/>
    <property type="molecule type" value="Genomic_DNA"/>
</dbReference>
<gene>
    <name evidence="2" type="ORF">AABB81_10540</name>
</gene>
<dbReference type="Proteomes" id="UP001474120">
    <property type="component" value="Unassembled WGS sequence"/>
</dbReference>
<dbReference type="InterPro" id="IPR026444">
    <property type="entry name" value="Secre_tail"/>
</dbReference>
<reference evidence="2 3" key="1">
    <citation type="submission" date="2024-04" db="EMBL/GenBank/DDBJ databases">
        <title>whole genome sequencing of Lutimonas vermicola strain IMCC1616.</title>
        <authorList>
            <person name="Bae S.S."/>
        </authorList>
    </citation>
    <scope>NUCLEOTIDE SEQUENCE [LARGE SCALE GENOMIC DNA]</scope>
    <source>
        <strain evidence="2 3">IMCC1616</strain>
    </source>
</reference>
<comment type="caution">
    <text evidence="2">The sequence shown here is derived from an EMBL/GenBank/DDBJ whole genome shotgun (WGS) entry which is preliminary data.</text>
</comment>
<evidence type="ECO:0000313" key="3">
    <source>
        <dbReference type="Proteomes" id="UP001474120"/>
    </source>
</evidence>
<evidence type="ECO:0000313" key="2">
    <source>
        <dbReference type="EMBL" id="MEL4456335.1"/>
    </source>
</evidence>
<organism evidence="2 3">
    <name type="scientific">Lutimonas vermicola</name>
    <dbReference type="NCBI Taxonomy" id="414288"/>
    <lineage>
        <taxon>Bacteria</taxon>
        <taxon>Pseudomonadati</taxon>
        <taxon>Bacteroidota</taxon>
        <taxon>Flavobacteriia</taxon>
        <taxon>Flavobacteriales</taxon>
        <taxon>Flavobacteriaceae</taxon>
        <taxon>Lutimonas</taxon>
    </lineage>
</organism>
<dbReference type="NCBIfam" id="TIGR04183">
    <property type="entry name" value="Por_Secre_tail"/>
    <property type="match status" value="1"/>
</dbReference>
<protein>
    <submittedName>
        <fullName evidence="2">T9SS type A sorting domain-containing protein</fullName>
    </submittedName>
</protein>
<keyword evidence="1" id="KW-0732">Signal</keyword>